<protein>
    <submittedName>
        <fullName evidence="2">Uncharacterized protein</fullName>
    </submittedName>
</protein>
<dbReference type="EMBL" id="FOZV01000001">
    <property type="protein sequence ID" value="SFS36345.1"/>
    <property type="molecule type" value="Genomic_DNA"/>
</dbReference>
<proteinExistence type="predicted"/>
<feature type="region of interest" description="Disordered" evidence="1">
    <location>
        <begin position="15"/>
        <end position="37"/>
    </location>
</feature>
<evidence type="ECO:0000313" key="2">
    <source>
        <dbReference type="EMBL" id="SFS36345.1"/>
    </source>
</evidence>
<gene>
    <name evidence="2" type="ORF">SAMN05192570_0919</name>
</gene>
<accession>A0A1I6P869</accession>
<sequence>MTYLPLGHGLRQHFLGPQVKPGGPEPFVGTHRCTEEK</sequence>
<evidence type="ECO:0000256" key="1">
    <source>
        <dbReference type="SAM" id="MobiDB-lite"/>
    </source>
</evidence>
<name>A0A1I6P869_9CAUL</name>
<organism evidence="2 3">
    <name type="scientific">Brevundimonas viscosa</name>
    <dbReference type="NCBI Taxonomy" id="871741"/>
    <lineage>
        <taxon>Bacteria</taxon>
        <taxon>Pseudomonadati</taxon>
        <taxon>Pseudomonadota</taxon>
        <taxon>Alphaproteobacteria</taxon>
        <taxon>Caulobacterales</taxon>
        <taxon>Caulobacteraceae</taxon>
        <taxon>Brevundimonas</taxon>
    </lineage>
</organism>
<dbReference type="AlphaFoldDB" id="A0A1I6P869"/>
<dbReference type="Proteomes" id="UP000198788">
    <property type="component" value="Unassembled WGS sequence"/>
</dbReference>
<keyword evidence="3" id="KW-1185">Reference proteome</keyword>
<reference evidence="3" key="1">
    <citation type="submission" date="2016-10" db="EMBL/GenBank/DDBJ databases">
        <authorList>
            <person name="Varghese N."/>
            <person name="Submissions S."/>
        </authorList>
    </citation>
    <scope>NUCLEOTIDE SEQUENCE [LARGE SCALE GENOMIC DNA]</scope>
    <source>
        <strain evidence="3">CGMCC 1.10683</strain>
    </source>
</reference>
<evidence type="ECO:0000313" key="3">
    <source>
        <dbReference type="Proteomes" id="UP000198788"/>
    </source>
</evidence>